<proteinExistence type="predicted"/>
<evidence type="ECO:0000256" key="1">
    <source>
        <dbReference type="ARBA" id="ARBA00004141"/>
    </source>
</evidence>
<dbReference type="STRING" id="34720.A0A151JU63"/>
<keyword evidence="6" id="KW-1185">Reference proteome</keyword>
<dbReference type="EMBL" id="KQ981774">
    <property type="protein sequence ID" value="KYN35808.1"/>
    <property type="molecule type" value="Genomic_DNA"/>
</dbReference>
<name>A0A151JU63_9HYME</name>
<keyword evidence="3" id="KW-1133">Transmembrane helix</keyword>
<dbReference type="Pfam" id="PF00146">
    <property type="entry name" value="NADHdh"/>
    <property type="match status" value="1"/>
</dbReference>
<organism evidence="5 6">
    <name type="scientific">Trachymyrmex septentrionalis</name>
    <dbReference type="NCBI Taxonomy" id="34720"/>
    <lineage>
        <taxon>Eukaryota</taxon>
        <taxon>Metazoa</taxon>
        <taxon>Ecdysozoa</taxon>
        <taxon>Arthropoda</taxon>
        <taxon>Hexapoda</taxon>
        <taxon>Insecta</taxon>
        <taxon>Pterygota</taxon>
        <taxon>Neoptera</taxon>
        <taxon>Endopterygota</taxon>
        <taxon>Hymenoptera</taxon>
        <taxon>Apocrita</taxon>
        <taxon>Aculeata</taxon>
        <taxon>Formicoidea</taxon>
        <taxon>Formicidae</taxon>
        <taxon>Myrmicinae</taxon>
        <taxon>Trachymyrmex</taxon>
    </lineage>
</organism>
<evidence type="ECO:0000256" key="4">
    <source>
        <dbReference type="ARBA" id="ARBA00023136"/>
    </source>
</evidence>
<keyword evidence="2" id="KW-0812">Transmembrane</keyword>
<feature type="non-terminal residue" evidence="5">
    <location>
        <position position="1"/>
    </location>
</feature>
<dbReference type="InterPro" id="IPR001694">
    <property type="entry name" value="NADH_UbQ_OxRdtase_su1/FPO"/>
</dbReference>
<evidence type="ECO:0000256" key="3">
    <source>
        <dbReference type="ARBA" id="ARBA00022989"/>
    </source>
</evidence>
<keyword evidence="4" id="KW-0472">Membrane</keyword>
<evidence type="ECO:0000313" key="6">
    <source>
        <dbReference type="Proteomes" id="UP000078541"/>
    </source>
</evidence>
<dbReference type="Proteomes" id="UP000078541">
    <property type="component" value="Unassembled WGS sequence"/>
</dbReference>
<dbReference type="GO" id="GO:0016020">
    <property type="term" value="C:membrane"/>
    <property type="evidence" value="ECO:0007669"/>
    <property type="project" value="UniProtKB-SubCell"/>
</dbReference>
<gene>
    <name evidence="5" type="ORF">ALC56_09832</name>
</gene>
<dbReference type="AlphaFoldDB" id="A0A151JU63"/>
<sequence length="52" mass="6188">LELYVLIRVAFLERKILGYVQERKGPNKVGLVGLLQPFRDAIKLFRRDFRSR</sequence>
<comment type="subcellular location">
    <subcellularLocation>
        <location evidence="1">Membrane</location>
        <topology evidence="1">Multi-pass membrane protein</topology>
    </subcellularLocation>
</comment>
<evidence type="ECO:0000256" key="2">
    <source>
        <dbReference type="ARBA" id="ARBA00022692"/>
    </source>
</evidence>
<accession>A0A151JU63</accession>
<protein>
    <submittedName>
        <fullName evidence="5">NADH-ubiquinone oxidoreductase chain 1</fullName>
    </submittedName>
</protein>
<keyword evidence="5" id="KW-0830">Ubiquinone</keyword>
<evidence type="ECO:0000313" key="5">
    <source>
        <dbReference type="EMBL" id="KYN35808.1"/>
    </source>
</evidence>
<reference evidence="5 6" key="1">
    <citation type="submission" date="2016-03" db="EMBL/GenBank/DDBJ databases">
        <title>Trachymyrmex septentrionalis WGS genome.</title>
        <authorList>
            <person name="Nygaard S."/>
            <person name="Hu H."/>
            <person name="Boomsma J."/>
            <person name="Zhang G."/>
        </authorList>
    </citation>
    <scope>NUCLEOTIDE SEQUENCE [LARGE SCALE GENOMIC DNA]</scope>
    <source>
        <strain evidence="5">Tsep2-gDNA-1</strain>
        <tissue evidence="5">Whole body</tissue>
    </source>
</reference>